<dbReference type="InterPro" id="IPR056924">
    <property type="entry name" value="SH3_Tf2-1"/>
</dbReference>
<evidence type="ECO:0000259" key="1">
    <source>
        <dbReference type="Pfam" id="PF24626"/>
    </source>
</evidence>
<feature type="domain" description="Tf2-1-like SH3-like" evidence="1">
    <location>
        <begin position="78"/>
        <end position="141"/>
    </location>
</feature>
<protein>
    <recommendedName>
        <fullName evidence="1">Tf2-1-like SH3-like domain-containing protein</fullName>
    </recommendedName>
</protein>
<gene>
    <name evidence="2" type="ORF">CB5_LOCUS331</name>
</gene>
<dbReference type="PANTHER" id="PTHR46148">
    <property type="entry name" value="CHROMO DOMAIN-CONTAINING PROTEIN"/>
    <property type="match status" value="1"/>
</dbReference>
<dbReference type="PANTHER" id="PTHR46148:SF57">
    <property type="entry name" value="OS12G0499874 PROTEIN"/>
    <property type="match status" value="1"/>
</dbReference>
<dbReference type="Pfam" id="PF24626">
    <property type="entry name" value="SH3_Tf2-1"/>
    <property type="match status" value="1"/>
</dbReference>
<organism evidence="2">
    <name type="scientific">Ananas comosus var. bracteatus</name>
    <name type="common">red pineapple</name>
    <dbReference type="NCBI Taxonomy" id="296719"/>
    <lineage>
        <taxon>Eukaryota</taxon>
        <taxon>Viridiplantae</taxon>
        <taxon>Streptophyta</taxon>
        <taxon>Embryophyta</taxon>
        <taxon>Tracheophyta</taxon>
        <taxon>Spermatophyta</taxon>
        <taxon>Magnoliopsida</taxon>
        <taxon>Liliopsida</taxon>
        <taxon>Poales</taxon>
        <taxon>Bromeliaceae</taxon>
        <taxon>Bromelioideae</taxon>
        <taxon>Ananas</taxon>
    </lineage>
</organism>
<dbReference type="EMBL" id="LR862129">
    <property type="protein sequence ID" value="CAD1817120.1"/>
    <property type="molecule type" value="Genomic_DNA"/>
</dbReference>
<sequence length="217" mass="24497">MTTQTTTMEAAAGAVPMMVGVSGTTIAPTSTSISVGAGNPPTVEKAKANLAEFKRYVLPSIKGKTTDPVARLGILGWEHVLLKVSPTKENKRFGLRGKFSPWFIGPFEILERVGPVAYRQALPPILTRVHNIFHVSMLRKYISDPSHVISPSMIDLCEDLSLEEALVWIMESEERQLWNQAIPYVKVLWTNHGEHEAIWELEFMMRERYLKLFTEEM</sequence>
<proteinExistence type="predicted"/>
<accession>A0A6V7NEV9</accession>
<evidence type="ECO:0000313" key="2">
    <source>
        <dbReference type="EMBL" id="CAD1817120.1"/>
    </source>
</evidence>
<name>A0A6V7NEV9_ANACO</name>
<dbReference type="AlphaFoldDB" id="A0A6V7NEV9"/>
<reference evidence="2" key="1">
    <citation type="submission" date="2020-07" db="EMBL/GenBank/DDBJ databases">
        <authorList>
            <person name="Lin J."/>
        </authorList>
    </citation>
    <scope>NUCLEOTIDE SEQUENCE</scope>
</reference>